<dbReference type="Pfam" id="PF01634">
    <property type="entry name" value="HisG"/>
    <property type="match status" value="1"/>
</dbReference>
<evidence type="ECO:0000256" key="5">
    <source>
        <dbReference type="ARBA" id="ARBA00020998"/>
    </source>
</evidence>
<keyword evidence="6 11" id="KW-0028">Amino-acid biosynthesis</keyword>
<dbReference type="InterPro" id="IPR020621">
    <property type="entry name" value="ATP-PRT_HisG_long"/>
</dbReference>
<evidence type="ECO:0000256" key="3">
    <source>
        <dbReference type="ARBA" id="ARBA00007955"/>
    </source>
</evidence>
<keyword evidence="11" id="KW-0460">Magnesium</keyword>
<evidence type="ECO:0000256" key="7">
    <source>
        <dbReference type="ARBA" id="ARBA00022676"/>
    </source>
</evidence>
<evidence type="ECO:0000259" key="12">
    <source>
        <dbReference type="Pfam" id="PF01634"/>
    </source>
</evidence>
<evidence type="ECO:0000256" key="9">
    <source>
        <dbReference type="ARBA" id="ARBA00023102"/>
    </source>
</evidence>
<keyword evidence="11" id="KW-0067">ATP-binding</keyword>
<dbReference type="InterPro" id="IPR001348">
    <property type="entry name" value="ATP_PRibTrfase_HisG"/>
</dbReference>
<comment type="catalytic activity">
    <reaction evidence="1 11">
        <text>1-(5-phospho-beta-D-ribosyl)-ATP + diphosphate = 5-phospho-alpha-D-ribose 1-diphosphate + ATP</text>
        <dbReference type="Rhea" id="RHEA:18473"/>
        <dbReference type="ChEBI" id="CHEBI:30616"/>
        <dbReference type="ChEBI" id="CHEBI:33019"/>
        <dbReference type="ChEBI" id="CHEBI:58017"/>
        <dbReference type="ChEBI" id="CHEBI:73183"/>
        <dbReference type="EC" id="2.4.2.17"/>
    </reaction>
</comment>
<proteinExistence type="inferred from homology"/>
<dbReference type="InterPro" id="IPR018198">
    <property type="entry name" value="ATP_PRibTrfase_CS"/>
</dbReference>
<dbReference type="CDD" id="cd13591">
    <property type="entry name" value="PBP2_HisGL1"/>
    <property type="match status" value="1"/>
</dbReference>
<dbReference type="Proteomes" id="UP001501094">
    <property type="component" value="Unassembled WGS sequence"/>
</dbReference>
<evidence type="ECO:0000256" key="1">
    <source>
        <dbReference type="ARBA" id="ARBA00000915"/>
    </source>
</evidence>
<comment type="similarity">
    <text evidence="3 11">Belongs to the ATP phosphoribosyltransferase family. Long subfamily.</text>
</comment>
<dbReference type="Gene3D" id="3.30.70.120">
    <property type="match status" value="1"/>
</dbReference>
<keyword evidence="15" id="KW-1185">Reference proteome</keyword>
<keyword evidence="8 11" id="KW-0808">Transferase</keyword>
<dbReference type="EMBL" id="BAAANL010000002">
    <property type="protein sequence ID" value="GAA1855996.1"/>
    <property type="molecule type" value="Genomic_DNA"/>
</dbReference>
<evidence type="ECO:0000256" key="10">
    <source>
        <dbReference type="ARBA" id="ARBA00024861"/>
    </source>
</evidence>
<keyword evidence="11" id="KW-0479">Metal-binding</keyword>
<protein>
    <recommendedName>
        <fullName evidence="5 11">ATP phosphoribosyltransferase</fullName>
        <shortName evidence="11">ATP-PRT</shortName>
        <shortName evidence="11">ATP-PRTase</shortName>
        <ecNumber evidence="4 11">2.4.2.17</ecNumber>
    </recommendedName>
</protein>
<evidence type="ECO:0000256" key="2">
    <source>
        <dbReference type="ARBA" id="ARBA00004667"/>
    </source>
</evidence>
<accession>A0ABN2N794</accession>
<reference evidence="14 15" key="1">
    <citation type="journal article" date="2019" name="Int. J. Syst. Evol. Microbiol.">
        <title>The Global Catalogue of Microorganisms (GCM) 10K type strain sequencing project: providing services to taxonomists for standard genome sequencing and annotation.</title>
        <authorList>
            <consortium name="The Broad Institute Genomics Platform"/>
            <consortium name="The Broad Institute Genome Sequencing Center for Infectious Disease"/>
            <person name="Wu L."/>
            <person name="Ma J."/>
        </authorList>
    </citation>
    <scope>NUCLEOTIDE SEQUENCE [LARGE SCALE GENOMIC DNA]</scope>
    <source>
        <strain evidence="14 15">JCM 14326</strain>
    </source>
</reference>
<comment type="function">
    <text evidence="10 11">Catalyzes the condensation of ATP and 5-phosphoribose 1-diphosphate to form N'-(5'-phosphoribosyl)-ATP (PR-ATP). Has a crucial role in the pathway because the rate of histidine biosynthesis seems to be controlled primarily by regulation of HisG enzymatic activity.</text>
</comment>
<gene>
    <name evidence="11 14" type="primary">hisG</name>
    <name evidence="14" type="ORF">GCM10009751_11300</name>
</gene>
<comment type="activity regulation">
    <text evidence="11">Feedback inhibited by histidine.</text>
</comment>
<name>A0ABN2N794_9MICO</name>
<comment type="pathway">
    <text evidence="2 11">Amino-acid biosynthesis; L-histidine biosynthesis; L-histidine from 5-phospho-alpha-D-ribose 1-diphosphate: step 1/9.</text>
</comment>
<dbReference type="Pfam" id="PF08029">
    <property type="entry name" value="HisG_C"/>
    <property type="match status" value="1"/>
</dbReference>
<evidence type="ECO:0000256" key="6">
    <source>
        <dbReference type="ARBA" id="ARBA00022605"/>
    </source>
</evidence>
<dbReference type="InterPro" id="IPR015867">
    <property type="entry name" value="N-reg_PII/ATP_PRibTrfase_C"/>
</dbReference>
<evidence type="ECO:0000259" key="13">
    <source>
        <dbReference type="Pfam" id="PF08029"/>
    </source>
</evidence>
<evidence type="ECO:0000256" key="8">
    <source>
        <dbReference type="ARBA" id="ARBA00022679"/>
    </source>
</evidence>
<sequence>MLRIAVPNKGSLSEPASEMLREAGYRQRRGGRELVLADPANGCEFFFLRPRDVAVYVGAGTVDAGITGRDLLLDSGANAVEHLPLGFARSTFRFAAPAGTVTDVAGIAGKRVASSYTTLVADHLAEQGVTPGELVHLDGAVESSVGLGVADLIADVVETGSTLKAAGLEVFGDPILTSEAVLIRQADAAEPAGVRTLTRRLSGVITARSYVLMEYVVPNEILEQAVAITPGFESPTVSPQHHRAASAVRVMVPRGDTNRVMDALHDVGARAIIVTSIHASRM</sequence>
<dbReference type="InterPro" id="IPR011322">
    <property type="entry name" value="N-reg_PII-like_a/b"/>
</dbReference>
<dbReference type="InterPro" id="IPR013820">
    <property type="entry name" value="ATP_PRibTrfase_cat"/>
</dbReference>
<dbReference type="SUPFAM" id="SSF54913">
    <property type="entry name" value="GlnB-like"/>
    <property type="match status" value="1"/>
</dbReference>
<organism evidence="14 15">
    <name type="scientific">Myceligenerans crystallogenes</name>
    <dbReference type="NCBI Taxonomy" id="316335"/>
    <lineage>
        <taxon>Bacteria</taxon>
        <taxon>Bacillati</taxon>
        <taxon>Actinomycetota</taxon>
        <taxon>Actinomycetes</taxon>
        <taxon>Micrococcales</taxon>
        <taxon>Promicromonosporaceae</taxon>
        <taxon>Myceligenerans</taxon>
    </lineage>
</organism>
<dbReference type="PANTHER" id="PTHR21403">
    <property type="entry name" value="ATP PHOSPHORIBOSYLTRANSFERASE ATP-PRTASE"/>
    <property type="match status" value="1"/>
</dbReference>
<dbReference type="NCBIfam" id="TIGR00070">
    <property type="entry name" value="hisG"/>
    <property type="match status" value="1"/>
</dbReference>
<dbReference type="HAMAP" id="MF_00079">
    <property type="entry name" value="HisG_Long"/>
    <property type="match status" value="1"/>
</dbReference>
<feature type="domain" description="Histidine biosynthesis HisG C-terminal" evidence="13">
    <location>
        <begin position="207"/>
        <end position="278"/>
    </location>
</feature>
<evidence type="ECO:0000256" key="11">
    <source>
        <dbReference type="HAMAP-Rule" id="MF_00079"/>
    </source>
</evidence>
<keyword evidence="11" id="KW-0963">Cytoplasm</keyword>
<dbReference type="PANTHER" id="PTHR21403:SF8">
    <property type="entry name" value="ATP PHOSPHORIBOSYLTRANSFERASE"/>
    <property type="match status" value="1"/>
</dbReference>
<keyword evidence="9 11" id="KW-0368">Histidine biosynthesis</keyword>
<evidence type="ECO:0000313" key="15">
    <source>
        <dbReference type="Proteomes" id="UP001501094"/>
    </source>
</evidence>
<comment type="caution">
    <text evidence="14">The sequence shown here is derived from an EMBL/GenBank/DDBJ whole genome shotgun (WGS) entry which is preliminary data.</text>
</comment>
<keyword evidence="11" id="KW-0547">Nucleotide-binding</keyword>
<keyword evidence="7 11" id="KW-0328">Glycosyltransferase</keyword>
<dbReference type="GO" id="GO:0016757">
    <property type="term" value="F:glycosyltransferase activity"/>
    <property type="evidence" value="ECO:0007669"/>
    <property type="project" value="UniProtKB-KW"/>
</dbReference>
<comment type="cofactor">
    <cofactor evidence="11">
        <name>Mg(2+)</name>
        <dbReference type="ChEBI" id="CHEBI:18420"/>
    </cofactor>
</comment>
<dbReference type="RefSeq" id="WP_344100438.1">
    <property type="nucleotide sequence ID" value="NZ_BAAANL010000002.1"/>
</dbReference>
<evidence type="ECO:0000313" key="14">
    <source>
        <dbReference type="EMBL" id="GAA1855996.1"/>
    </source>
</evidence>
<dbReference type="SUPFAM" id="SSF53850">
    <property type="entry name" value="Periplasmic binding protein-like II"/>
    <property type="match status" value="1"/>
</dbReference>
<dbReference type="NCBIfam" id="TIGR03455">
    <property type="entry name" value="HisG_C-term"/>
    <property type="match status" value="1"/>
</dbReference>
<dbReference type="Gene3D" id="3.40.190.10">
    <property type="entry name" value="Periplasmic binding protein-like II"/>
    <property type="match status" value="2"/>
</dbReference>
<comment type="subcellular location">
    <subcellularLocation>
        <location evidence="11">Cytoplasm</location>
    </subcellularLocation>
</comment>
<dbReference type="InterPro" id="IPR013115">
    <property type="entry name" value="HisG_C"/>
</dbReference>
<evidence type="ECO:0000256" key="4">
    <source>
        <dbReference type="ARBA" id="ARBA00011946"/>
    </source>
</evidence>
<feature type="domain" description="ATP phosphoribosyltransferase catalytic" evidence="12">
    <location>
        <begin position="49"/>
        <end position="202"/>
    </location>
</feature>
<dbReference type="PROSITE" id="PS01316">
    <property type="entry name" value="ATP_P_PHORIBOSYLTR"/>
    <property type="match status" value="1"/>
</dbReference>
<dbReference type="EC" id="2.4.2.17" evidence="4 11"/>